<dbReference type="Proteomes" id="UP000015105">
    <property type="component" value="Chromosome 2D"/>
</dbReference>
<dbReference type="EnsemblPlants" id="AET2Gv20728800.1">
    <property type="protein sequence ID" value="AET2Gv20728800.1"/>
    <property type="gene ID" value="AET2Gv20728800"/>
</dbReference>
<organism evidence="1 2">
    <name type="scientific">Aegilops tauschii subsp. strangulata</name>
    <name type="common">Goatgrass</name>
    <dbReference type="NCBI Taxonomy" id="200361"/>
    <lineage>
        <taxon>Eukaryota</taxon>
        <taxon>Viridiplantae</taxon>
        <taxon>Streptophyta</taxon>
        <taxon>Embryophyta</taxon>
        <taxon>Tracheophyta</taxon>
        <taxon>Spermatophyta</taxon>
        <taxon>Magnoliopsida</taxon>
        <taxon>Liliopsida</taxon>
        <taxon>Poales</taxon>
        <taxon>Poaceae</taxon>
        <taxon>BOP clade</taxon>
        <taxon>Pooideae</taxon>
        <taxon>Triticodae</taxon>
        <taxon>Triticeae</taxon>
        <taxon>Triticinae</taxon>
        <taxon>Aegilops</taxon>
    </lineage>
</organism>
<reference evidence="1" key="4">
    <citation type="submission" date="2019-03" db="UniProtKB">
        <authorList>
            <consortium name="EnsemblPlants"/>
        </authorList>
    </citation>
    <scope>IDENTIFICATION</scope>
</reference>
<accession>A0A453C457</accession>
<sequence>MDIEGRNPMALVTVRSGVINETQLLEGFNYMFNWNWQWRYKKQGSNAFLMRFPNKGRLMELINCDDFTLFGTRAVVNVKKWAFDSQAVGKLHTVWVTFGKVPECFRHFFGMCEVAASLVPVLGIDMGTKL</sequence>
<dbReference type="AlphaFoldDB" id="A0A453C457"/>
<evidence type="ECO:0000313" key="1">
    <source>
        <dbReference type="EnsemblPlants" id="AET2Gv20728800.1"/>
    </source>
</evidence>
<reference evidence="2" key="1">
    <citation type="journal article" date="2014" name="Science">
        <title>Ancient hybridizations among the ancestral genomes of bread wheat.</title>
        <authorList>
            <consortium name="International Wheat Genome Sequencing Consortium,"/>
            <person name="Marcussen T."/>
            <person name="Sandve S.R."/>
            <person name="Heier L."/>
            <person name="Spannagl M."/>
            <person name="Pfeifer M."/>
            <person name="Jakobsen K.S."/>
            <person name="Wulff B.B."/>
            <person name="Steuernagel B."/>
            <person name="Mayer K.F."/>
            <person name="Olsen O.A."/>
        </authorList>
    </citation>
    <scope>NUCLEOTIDE SEQUENCE [LARGE SCALE GENOMIC DNA]</scope>
    <source>
        <strain evidence="2">cv. AL8/78</strain>
    </source>
</reference>
<dbReference type="PANTHER" id="PTHR33170:SF34">
    <property type="entry name" value="OS05G0102200 PROTEIN"/>
    <property type="match status" value="1"/>
</dbReference>
<reference evidence="2" key="2">
    <citation type="journal article" date="2017" name="Nat. Plants">
        <title>The Aegilops tauschii genome reveals multiple impacts of transposons.</title>
        <authorList>
            <person name="Zhao G."/>
            <person name="Zou C."/>
            <person name="Li K."/>
            <person name="Wang K."/>
            <person name="Li T."/>
            <person name="Gao L."/>
            <person name="Zhang X."/>
            <person name="Wang H."/>
            <person name="Yang Z."/>
            <person name="Liu X."/>
            <person name="Jiang W."/>
            <person name="Mao L."/>
            <person name="Kong X."/>
            <person name="Jiao Y."/>
            <person name="Jia J."/>
        </authorList>
    </citation>
    <scope>NUCLEOTIDE SEQUENCE [LARGE SCALE GENOMIC DNA]</scope>
    <source>
        <strain evidence="2">cv. AL8/78</strain>
    </source>
</reference>
<proteinExistence type="predicted"/>
<evidence type="ECO:0000313" key="2">
    <source>
        <dbReference type="Proteomes" id="UP000015105"/>
    </source>
</evidence>
<dbReference type="Gramene" id="AET2Gv20728800.1">
    <property type="protein sequence ID" value="AET2Gv20728800.1"/>
    <property type="gene ID" value="AET2Gv20728800"/>
</dbReference>
<protein>
    <recommendedName>
        <fullName evidence="3">DUF4283 domain-containing protein</fullName>
    </recommendedName>
</protein>
<dbReference type="STRING" id="200361.A0A453C457"/>
<dbReference type="PANTHER" id="PTHR33170">
    <property type="entry name" value="DUF4283 DOMAIN-CONTAINING PROTEIN-RELATED"/>
    <property type="match status" value="1"/>
</dbReference>
<name>A0A453C457_AEGTS</name>
<keyword evidence="2" id="KW-1185">Reference proteome</keyword>
<reference evidence="1" key="5">
    <citation type="journal article" date="2021" name="G3 (Bethesda)">
        <title>Aegilops tauschii genome assembly Aet v5.0 features greater sequence contiguity and improved annotation.</title>
        <authorList>
            <person name="Wang L."/>
            <person name="Zhu T."/>
            <person name="Rodriguez J.C."/>
            <person name="Deal K.R."/>
            <person name="Dubcovsky J."/>
            <person name="McGuire P.E."/>
            <person name="Lux T."/>
            <person name="Spannagl M."/>
            <person name="Mayer K.F.X."/>
            <person name="Baldrich P."/>
            <person name="Meyers B.C."/>
            <person name="Huo N."/>
            <person name="Gu Y.Q."/>
            <person name="Zhou H."/>
            <person name="Devos K.M."/>
            <person name="Bennetzen J.L."/>
            <person name="Unver T."/>
            <person name="Budak H."/>
            <person name="Gulick P.J."/>
            <person name="Galiba G."/>
            <person name="Kalapos B."/>
            <person name="Nelson D.R."/>
            <person name="Li P."/>
            <person name="You F.M."/>
            <person name="Luo M.C."/>
            <person name="Dvorak J."/>
        </authorList>
    </citation>
    <scope>NUCLEOTIDE SEQUENCE [LARGE SCALE GENOMIC DNA]</scope>
    <source>
        <strain evidence="1">cv. AL8/78</strain>
    </source>
</reference>
<evidence type="ECO:0008006" key="3">
    <source>
        <dbReference type="Google" id="ProtNLM"/>
    </source>
</evidence>
<reference evidence="1" key="3">
    <citation type="journal article" date="2017" name="Nature">
        <title>Genome sequence of the progenitor of the wheat D genome Aegilops tauschii.</title>
        <authorList>
            <person name="Luo M.C."/>
            <person name="Gu Y.Q."/>
            <person name="Puiu D."/>
            <person name="Wang H."/>
            <person name="Twardziok S.O."/>
            <person name="Deal K.R."/>
            <person name="Huo N."/>
            <person name="Zhu T."/>
            <person name="Wang L."/>
            <person name="Wang Y."/>
            <person name="McGuire P.E."/>
            <person name="Liu S."/>
            <person name="Long H."/>
            <person name="Ramasamy R.K."/>
            <person name="Rodriguez J.C."/>
            <person name="Van S.L."/>
            <person name="Yuan L."/>
            <person name="Wang Z."/>
            <person name="Xia Z."/>
            <person name="Xiao L."/>
            <person name="Anderson O.D."/>
            <person name="Ouyang S."/>
            <person name="Liang Y."/>
            <person name="Zimin A.V."/>
            <person name="Pertea G."/>
            <person name="Qi P."/>
            <person name="Bennetzen J.L."/>
            <person name="Dai X."/>
            <person name="Dawson M.W."/>
            <person name="Muller H.G."/>
            <person name="Kugler K."/>
            <person name="Rivarola-Duarte L."/>
            <person name="Spannagl M."/>
            <person name="Mayer K.F.X."/>
            <person name="Lu F.H."/>
            <person name="Bevan M.W."/>
            <person name="Leroy P."/>
            <person name="Li P."/>
            <person name="You F.M."/>
            <person name="Sun Q."/>
            <person name="Liu Z."/>
            <person name="Lyons E."/>
            <person name="Wicker T."/>
            <person name="Salzberg S.L."/>
            <person name="Devos K.M."/>
            <person name="Dvorak J."/>
        </authorList>
    </citation>
    <scope>NUCLEOTIDE SEQUENCE [LARGE SCALE GENOMIC DNA]</scope>
    <source>
        <strain evidence="1">cv. AL8/78</strain>
    </source>
</reference>